<dbReference type="PROSITE" id="PS51318">
    <property type="entry name" value="TAT"/>
    <property type="match status" value="1"/>
</dbReference>
<name>A0A852TUT2_9ACTN</name>
<dbReference type="EMBL" id="JACCCC010000001">
    <property type="protein sequence ID" value="NYE47175.1"/>
    <property type="molecule type" value="Genomic_DNA"/>
</dbReference>
<reference evidence="6 7" key="1">
    <citation type="submission" date="2020-07" db="EMBL/GenBank/DDBJ databases">
        <title>Sequencing the genomes of 1000 actinobacteria strains.</title>
        <authorList>
            <person name="Klenk H.-P."/>
        </authorList>
    </citation>
    <scope>NUCLEOTIDE SEQUENCE [LARGE SCALE GENOMIC DNA]</scope>
    <source>
        <strain evidence="6 7">CXB654</strain>
    </source>
</reference>
<gene>
    <name evidence="6" type="ORF">HDA32_002295</name>
</gene>
<keyword evidence="1" id="KW-0540">Nuclease</keyword>
<dbReference type="CDD" id="cd07719">
    <property type="entry name" value="arylsulfatase_AtsA-like_MBL-fold"/>
    <property type="match status" value="1"/>
</dbReference>
<accession>A0A852TUT2</accession>
<keyword evidence="1" id="KW-0255">Endonuclease</keyword>
<keyword evidence="7" id="KW-1185">Reference proteome</keyword>
<dbReference type="InterPro" id="IPR006311">
    <property type="entry name" value="TAT_signal"/>
</dbReference>
<keyword evidence="4" id="KW-0732">Signal</keyword>
<dbReference type="GO" id="GO:0042781">
    <property type="term" value="F:3'-tRNA processing endoribonuclease activity"/>
    <property type="evidence" value="ECO:0007669"/>
    <property type="project" value="TreeGrafter"/>
</dbReference>
<evidence type="ECO:0000259" key="5">
    <source>
        <dbReference type="Pfam" id="PF00753"/>
    </source>
</evidence>
<dbReference type="InterPro" id="IPR001279">
    <property type="entry name" value="Metallo-B-lactamas"/>
</dbReference>
<feature type="signal peptide" evidence="4">
    <location>
        <begin position="1"/>
        <end position="37"/>
    </location>
</feature>
<dbReference type="SUPFAM" id="SSF56281">
    <property type="entry name" value="Metallo-hydrolase/oxidoreductase"/>
    <property type="match status" value="1"/>
</dbReference>
<protein>
    <submittedName>
        <fullName evidence="6">Ribonuclease BN (tRNA processing enzyme)</fullName>
    </submittedName>
</protein>
<dbReference type="Proteomes" id="UP000589036">
    <property type="component" value="Unassembled WGS sequence"/>
</dbReference>
<feature type="domain" description="Metallo-beta-lactamase" evidence="5">
    <location>
        <begin position="72"/>
        <end position="291"/>
    </location>
</feature>
<evidence type="ECO:0000313" key="7">
    <source>
        <dbReference type="Proteomes" id="UP000589036"/>
    </source>
</evidence>
<dbReference type="Gene3D" id="3.60.15.10">
    <property type="entry name" value="Ribonuclease Z/Hydroxyacylglutathione hydrolase-like"/>
    <property type="match status" value="1"/>
</dbReference>
<organism evidence="6 7">
    <name type="scientific">Spinactinospora alkalitolerans</name>
    <dbReference type="NCBI Taxonomy" id="687207"/>
    <lineage>
        <taxon>Bacteria</taxon>
        <taxon>Bacillati</taxon>
        <taxon>Actinomycetota</taxon>
        <taxon>Actinomycetes</taxon>
        <taxon>Streptosporangiales</taxon>
        <taxon>Nocardiopsidaceae</taxon>
        <taxon>Spinactinospora</taxon>
    </lineage>
</organism>
<dbReference type="RefSeq" id="WP_179643169.1">
    <property type="nucleotide sequence ID" value="NZ_BAAAYY010000009.1"/>
</dbReference>
<dbReference type="InterPro" id="IPR044094">
    <property type="entry name" value="AtsA-like_MBL-fold"/>
</dbReference>
<evidence type="ECO:0000256" key="4">
    <source>
        <dbReference type="SAM" id="SignalP"/>
    </source>
</evidence>
<feature type="region of interest" description="Disordered" evidence="3">
    <location>
        <begin position="148"/>
        <end position="172"/>
    </location>
</feature>
<keyword evidence="2" id="KW-0378">Hydrolase</keyword>
<evidence type="ECO:0000256" key="3">
    <source>
        <dbReference type="SAM" id="MobiDB-lite"/>
    </source>
</evidence>
<dbReference type="PANTHER" id="PTHR46018:SF2">
    <property type="entry name" value="ZINC PHOSPHODIESTERASE ELAC PROTEIN 1"/>
    <property type="match status" value="1"/>
</dbReference>
<dbReference type="PANTHER" id="PTHR46018">
    <property type="entry name" value="ZINC PHOSPHODIESTERASE ELAC PROTEIN 1"/>
    <property type="match status" value="1"/>
</dbReference>
<evidence type="ECO:0000256" key="1">
    <source>
        <dbReference type="ARBA" id="ARBA00022759"/>
    </source>
</evidence>
<feature type="chain" id="PRO_5039709484" evidence="4">
    <location>
        <begin position="38"/>
        <end position="391"/>
    </location>
</feature>
<comment type="caution">
    <text evidence="6">The sequence shown here is derived from an EMBL/GenBank/DDBJ whole genome shotgun (WGS) entry which is preliminary data.</text>
</comment>
<sequence length="391" mass="41463">MCDVSRIAMSRRGLLRSAGALTGAAMSPMLFSGSASTADTAGDAARYNTRLVLLGTSGGPIWWEDSDRSGISSAIVIGDAKYVVDCGDGAGHSLRKAGLLGQGEGQNDLHDLRGVFLTHLHSDHISDYPALLLHGFVGGGLGRDDRPVQVHGPGRRGTLPEVFPPDRPEPDVVNPGNPWPGTADMTSSLIEAFATDINDRIFDSGAPDIRARVQAHDIVLPEGAGADPNAAPPRLETPVEVYEDDRVKVTATLVDHGQVFPSFGYRFDTEDGSVVFSGDTTVSDNLIDLAANCNLLVHEVVDEAWVRESIEGLPEPQPIKDAYINHMLGAHTTIEQVGGVAEEAGAGTLVLNHFVPGNLPAGRWQQAGKDFSGRLIIGADLMHIGVGRKHD</sequence>
<evidence type="ECO:0000256" key="2">
    <source>
        <dbReference type="ARBA" id="ARBA00022801"/>
    </source>
</evidence>
<dbReference type="AlphaFoldDB" id="A0A852TUT2"/>
<proteinExistence type="predicted"/>
<dbReference type="Pfam" id="PF00753">
    <property type="entry name" value="Lactamase_B"/>
    <property type="match status" value="1"/>
</dbReference>
<dbReference type="InterPro" id="IPR036866">
    <property type="entry name" value="RibonucZ/Hydroxyglut_hydro"/>
</dbReference>
<evidence type="ECO:0000313" key="6">
    <source>
        <dbReference type="EMBL" id="NYE47175.1"/>
    </source>
</evidence>